<keyword evidence="10" id="KW-1185">Reference proteome</keyword>
<dbReference type="EMBL" id="JAFBBK010000001">
    <property type="protein sequence ID" value="MBM7416133.1"/>
    <property type="molecule type" value="Genomic_DNA"/>
</dbReference>
<dbReference type="CDD" id="cd06171">
    <property type="entry name" value="Sigma70_r4"/>
    <property type="match status" value="1"/>
</dbReference>
<keyword evidence="3" id="KW-0731">Sigma factor</keyword>
<feature type="compositionally biased region" description="Low complexity" evidence="6">
    <location>
        <begin position="7"/>
        <end position="18"/>
    </location>
</feature>
<feature type="domain" description="RNA polymerase sigma-70 region 2" evidence="7">
    <location>
        <begin position="41"/>
        <end position="109"/>
    </location>
</feature>
<dbReference type="Gene3D" id="1.10.1740.10">
    <property type="match status" value="1"/>
</dbReference>
<dbReference type="Pfam" id="PF04545">
    <property type="entry name" value="Sigma70_r4"/>
    <property type="match status" value="1"/>
</dbReference>
<organism evidence="9 10">
    <name type="scientific">Rhodococcoides corynebacterioides</name>
    <dbReference type="NCBI Taxonomy" id="53972"/>
    <lineage>
        <taxon>Bacteria</taxon>
        <taxon>Bacillati</taxon>
        <taxon>Actinomycetota</taxon>
        <taxon>Actinomycetes</taxon>
        <taxon>Mycobacteriales</taxon>
        <taxon>Nocardiaceae</taxon>
        <taxon>Rhodococcoides</taxon>
    </lineage>
</organism>
<dbReference type="Gene3D" id="1.10.10.10">
    <property type="entry name" value="Winged helix-like DNA-binding domain superfamily/Winged helix DNA-binding domain"/>
    <property type="match status" value="1"/>
</dbReference>
<keyword evidence="4" id="KW-0238">DNA-binding</keyword>
<comment type="caution">
    <text evidence="9">The sequence shown here is derived from an EMBL/GenBank/DDBJ whole genome shotgun (WGS) entry which is preliminary data.</text>
</comment>
<proteinExistence type="inferred from homology"/>
<dbReference type="InterPro" id="IPR039425">
    <property type="entry name" value="RNA_pol_sigma-70-like"/>
</dbReference>
<evidence type="ECO:0000256" key="2">
    <source>
        <dbReference type="ARBA" id="ARBA00023015"/>
    </source>
</evidence>
<gene>
    <name evidence="9" type="ORF">JOE42_002866</name>
</gene>
<feature type="region of interest" description="Disordered" evidence="6">
    <location>
        <begin position="1"/>
        <end position="21"/>
    </location>
</feature>
<evidence type="ECO:0000259" key="7">
    <source>
        <dbReference type="Pfam" id="PF04542"/>
    </source>
</evidence>
<protein>
    <submittedName>
        <fullName evidence="9">RNA polymerase sigma-70 factor (ECF subfamily)</fullName>
    </submittedName>
</protein>
<evidence type="ECO:0000313" key="10">
    <source>
        <dbReference type="Proteomes" id="UP000703038"/>
    </source>
</evidence>
<dbReference type="PANTHER" id="PTHR43133">
    <property type="entry name" value="RNA POLYMERASE ECF-TYPE SIGMA FACTO"/>
    <property type="match status" value="1"/>
</dbReference>
<keyword evidence="5" id="KW-0804">Transcription</keyword>
<dbReference type="InterPro" id="IPR007630">
    <property type="entry name" value="RNA_pol_sigma70_r4"/>
</dbReference>
<evidence type="ECO:0000259" key="8">
    <source>
        <dbReference type="Pfam" id="PF04545"/>
    </source>
</evidence>
<evidence type="ECO:0000256" key="3">
    <source>
        <dbReference type="ARBA" id="ARBA00023082"/>
    </source>
</evidence>
<dbReference type="Pfam" id="PF04542">
    <property type="entry name" value="Sigma70_r2"/>
    <property type="match status" value="1"/>
</dbReference>
<name>A0ABS2KW28_9NOCA</name>
<dbReference type="Proteomes" id="UP000703038">
    <property type="component" value="Unassembled WGS sequence"/>
</dbReference>
<evidence type="ECO:0000313" key="9">
    <source>
        <dbReference type="EMBL" id="MBM7416133.1"/>
    </source>
</evidence>
<evidence type="ECO:0000256" key="5">
    <source>
        <dbReference type="ARBA" id="ARBA00023163"/>
    </source>
</evidence>
<dbReference type="SUPFAM" id="SSF88659">
    <property type="entry name" value="Sigma3 and sigma4 domains of RNA polymerase sigma factors"/>
    <property type="match status" value="1"/>
</dbReference>
<dbReference type="InterPro" id="IPR036388">
    <property type="entry name" value="WH-like_DNA-bd_sf"/>
</dbReference>
<reference evidence="9 10" key="1">
    <citation type="submission" date="2021-01" db="EMBL/GenBank/DDBJ databases">
        <title>Genomics of switchgrass bacterial isolates.</title>
        <authorList>
            <person name="Shade A."/>
        </authorList>
    </citation>
    <scope>NUCLEOTIDE SEQUENCE [LARGE SCALE GENOMIC DNA]</scope>
    <source>
        <strain evidence="9 10">PvP111</strain>
    </source>
</reference>
<dbReference type="SUPFAM" id="SSF88946">
    <property type="entry name" value="Sigma2 domain of RNA polymerase sigma factors"/>
    <property type="match status" value="1"/>
</dbReference>
<dbReference type="NCBIfam" id="TIGR02937">
    <property type="entry name" value="sigma70-ECF"/>
    <property type="match status" value="1"/>
</dbReference>
<feature type="domain" description="RNA polymerase sigma-70 region 4" evidence="8">
    <location>
        <begin position="141"/>
        <end position="189"/>
    </location>
</feature>
<comment type="similarity">
    <text evidence="1">Belongs to the sigma-70 factor family. ECF subfamily.</text>
</comment>
<dbReference type="InterPro" id="IPR013324">
    <property type="entry name" value="RNA_pol_sigma_r3/r4-like"/>
</dbReference>
<evidence type="ECO:0000256" key="1">
    <source>
        <dbReference type="ARBA" id="ARBA00010641"/>
    </source>
</evidence>
<keyword evidence="2" id="KW-0805">Transcription regulation</keyword>
<dbReference type="InterPro" id="IPR007627">
    <property type="entry name" value="RNA_pol_sigma70_r2"/>
</dbReference>
<evidence type="ECO:0000256" key="6">
    <source>
        <dbReference type="SAM" id="MobiDB-lite"/>
    </source>
</evidence>
<dbReference type="InterPro" id="IPR013325">
    <property type="entry name" value="RNA_pol_sigma_r2"/>
</dbReference>
<dbReference type="RefSeq" id="WP_307806017.1">
    <property type="nucleotide sequence ID" value="NZ_JAFBBK010000001.1"/>
</dbReference>
<accession>A0ABS2KW28</accession>
<dbReference type="InterPro" id="IPR014284">
    <property type="entry name" value="RNA_pol_sigma-70_dom"/>
</dbReference>
<sequence length="196" mass="21532">MSRVRPARAPADDTAPPTSREPTLTIFRSRESRTFDLAAAYDDHASSLLGFAVNVLQDRVAAEDCVQETFVRAWRARDRFDESRGGTRTWLFAIARNVVTDSLRARGRTPPVASSPVAEGDAVEPDRSDHVLTRMRVVEGLATLSPEHRQVVVAIHLTGLSYAELSAGTGVAIGTLRTRAYYALRALRAHFDGQET</sequence>
<evidence type="ECO:0000256" key="4">
    <source>
        <dbReference type="ARBA" id="ARBA00023125"/>
    </source>
</evidence>
<dbReference type="PANTHER" id="PTHR43133:SF52">
    <property type="entry name" value="ECF RNA POLYMERASE SIGMA FACTOR SIGL"/>
    <property type="match status" value="1"/>
</dbReference>